<dbReference type="GO" id="GO:0020037">
    <property type="term" value="F:heme binding"/>
    <property type="evidence" value="ECO:0007669"/>
    <property type="project" value="InterPro"/>
</dbReference>
<name>A0A368XDA1_MARNT</name>
<organism evidence="8 9">
    <name type="scientific">Marinobacter nauticus</name>
    <name type="common">Marinobacter hydrocarbonoclasticus</name>
    <name type="synonym">Marinobacter aquaeolei</name>
    <dbReference type="NCBI Taxonomy" id="2743"/>
    <lineage>
        <taxon>Bacteria</taxon>
        <taxon>Pseudomonadati</taxon>
        <taxon>Pseudomonadota</taxon>
        <taxon>Gammaproteobacteria</taxon>
        <taxon>Pseudomonadales</taxon>
        <taxon>Marinobacteraceae</taxon>
        <taxon>Marinobacter</taxon>
    </lineage>
</organism>
<keyword evidence="4" id="KW-0249">Electron transport</keyword>
<feature type="domain" description="Cytochrome c" evidence="7">
    <location>
        <begin position="170"/>
        <end position="260"/>
    </location>
</feature>
<keyword evidence="5 6" id="KW-0408">Iron</keyword>
<evidence type="ECO:0000313" key="8">
    <source>
        <dbReference type="EMBL" id="RCW65920.1"/>
    </source>
</evidence>
<proteinExistence type="predicted"/>
<comment type="caution">
    <text evidence="8">The sequence shown here is derived from an EMBL/GenBank/DDBJ whole genome shotgun (WGS) entry which is preliminary data.</text>
</comment>
<dbReference type="PANTHER" id="PTHR33751:SF9">
    <property type="entry name" value="CYTOCHROME C4"/>
    <property type="match status" value="1"/>
</dbReference>
<dbReference type="GO" id="GO:0046872">
    <property type="term" value="F:metal ion binding"/>
    <property type="evidence" value="ECO:0007669"/>
    <property type="project" value="UniProtKB-KW"/>
</dbReference>
<keyword evidence="1" id="KW-0813">Transport</keyword>
<dbReference type="SUPFAM" id="SSF46626">
    <property type="entry name" value="Cytochrome c"/>
    <property type="match status" value="2"/>
</dbReference>
<feature type="domain" description="Cytochrome c" evidence="7">
    <location>
        <begin position="75"/>
        <end position="157"/>
    </location>
</feature>
<evidence type="ECO:0000259" key="7">
    <source>
        <dbReference type="PROSITE" id="PS51007"/>
    </source>
</evidence>
<accession>A0A368XDA1</accession>
<evidence type="ECO:0000256" key="4">
    <source>
        <dbReference type="ARBA" id="ARBA00022982"/>
    </source>
</evidence>
<dbReference type="Gene3D" id="1.10.760.10">
    <property type="entry name" value="Cytochrome c-like domain"/>
    <property type="match status" value="2"/>
</dbReference>
<dbReference type="InterPro" id="IPR050597">
    <property type="entry name" value="Cytochrome_c_Oxidase_Subunit"/>
</dbReference>
<dbReference type="InterPro" id="IPR036909">
    <property type="entry name" value="Cyt_c-like_dom_sf"/>
</dbReference>
<reference evidence="8 9" key="1">
    <citation type="submission" date="2018-07" db="EMBL/GenBank/DDBJ databases">
        <title>Freshwater and sediment microbial communities from various areas in North America, analyzing microbe dynamics in response to fracking.</title>
        <authorList>
            <person name="Lamendella R."/>
        </authorList>
    </citation>
    <scope>NUCLEOTIDE SEQUENCE [LARGE SCALE GENOMIC DNA]</scope>
    <source>
        <strain evidence="8 9">105B</strain>
    </source>
</reference>
<evidence type="ECO:0000256" key="5">
    <source>
        <dbReference type="ARBA" id="ARBA00023004"/>
    </source>
</evidence>
<evidence type="ECO:0000256" key="3">
    <source>
        <dbReference type="ARBA" id="ARBA00022723"/>
    </source>
</evidence>
<keyword evidence="2 6" id="KW-0349">Heme</keyword>
<keyword evidence="3 6" id="KW-0479">Metal-binding</keyword>
<dbReference type="PROSITE" id="PS51007">
    <property type="entry name" value="CYTC"/>
    <property type="match status" value="2"/>
</dbReference>
<evidence type="ECO:0000256" key="6">
    <source>
        <dbReference type="PROSITE-ProRule" id="PRU00433"/>
    </source>
</evidence>
<dbReference type="EMBL" id="QPJI01000011">
    <property type="protein sequence ID" value="RCW65920.1"/>
    <property type="molecule type" value="Genomic_DNA"/>
</dbReference>
<dbReference type="AlphaFoldDB" id="A0A368XDA1"/>
<dbReference type="GO" id="GO:0009055">
    <property type="term" value="F:electron transfer activity"/>
    <property type="evidence" value="ECO:0007669"/>
    <property type="project" value="InterPro"/>
</dbReference>
<dbReference type="InterPro" id="IPR009056">
    <property type="entry name" value="Cyt_c-like_dom"/>
</dbReference>
<dbReference type="PANTHER" id="PTHR33751">
    <property type="entry name" value="CBB3-TYPE CYTOCHROME C OXIDASE SUBUNIT FIXP"/>
    <property type="match status" value="1"/>
</dbReference>
<evidence type="ECO:0000256" key="1">
    <source>
        <dbReference type="ARBA" id="ARBA00022448"/>
    </source>
</evidence>
<gene>
    <name evidence="8" type="ORF">DET61_11121</name>
</gene>
<sequence>MCISIFAFRRGSLALLTFVKQELRPHYGYKHITISAKAYLFRTRERQSTVSKLPVILAAIGLATTAGIASAEVSGDPQNGKEVANLCVACHQADGSGKHIEGGESWPRLAGLNATYLAKQLHDIKDGSRTSPTMMPFVNMLDDQKIADVAAYYSQLEPTAGEGGQKADDALLTRGKQLAQRGDWSQYVVSCKSCHGPGNQGAGDVFPGIAGQHAGYIEAQLKAWKEGTRKNDPQDLMGSIARRMSDTDIHAVAVWLANQNTASN</sequence>
<dbReference type="Proteomes" id="UP000253647">
    <property type="component" value="Unassembled WGS sequence"/>
</dbReference>
<evidence type="ECO:0000313" key="9">
    <source>
        <dbReference type="Proteomes" id="UP000253647"/>
    </source>
</evidence>
<dbReference type="Pfam" id="PF00034">
    <property type="entry name" value="Cytochrom_C"/>
    <property type="match status" value="2"/>
</dbReference>
<protein>
    <submittedName>
        <fullName evidence="8">Cytochrome c553</fullName>
    </submittedName>
</protein>
<evidence type="ECO:0000256" key="2">
    <source>
        <dbReference type="ARBA" id="ARBA00022617"/>
    </source>
</evidence>